<gene>
    <name evidence="4" type="ORF">H8S11_08050</name>
</gene>
<sequence length="327" mass="34075">MKRRVFALTLALSMVLLAACGPKGEDNSSGNQSSSTGSNSDMSTMAPDGSTSIPDSSAPDASQPDGSQPDGSGSTSSDSSQPPVDEPQAQASLSLNRSDFTLFKAGATFQMKAKADPAGGVLAWKSSDESVATVSDKGLVTAVAVGNATITVTDSETGLTASCIVRCNWEEQKPEEGGPADGSDSSSGSSSGDTSTPAGNVDLSAFASDIMGQYEFGMLQLLDADLMEQLYPGMGAVSAEQKLIYGTLMTMNNGEFGLVQVKDSKDVDTVKSIFQTRIDGMINGGAWYPEPTRIWTENSRVVSNGNYVMMVVHENCDAIVDAFNALF</sequence>
<evidence type="ECO:0000313" key="5">
    <source>
        <dbReference type="Proteomes" id="UP000628736"/>
    </source>
</evidence>
<evidence type="ECO:0000259" key="3">
    <source>
        <dbReference type="SMART" id="SM00635"/>
    </source>
</evidence>
<dbReference type="PROSITE" id="PS51257">
    <property type="entry name" value="PROKAR_LIPOPROTEIN"/>
    <property type="match status" value="1"/>
</dbReference>
<feature type="compositionally biased region" description="Low complexity" evidence="1">
    <location>
        <begin position="62"/>
        <end position="82"/>
    </location>
</feature>
<evidence type="ECO:0000256" key="1">
    <source>
        <dbReference type="SAM" id="MobiDB-lite"/>
    </source>
</evidence>
<dbReference type="InterPro" id="IPR008964">
    <property type="entry name" value="Invasin/intimin_cell_adhesion"/>
</dbReference>
<dbReference type="SUPFAM" id="SSF49373">
    <property type="entry name" value="Invasin/intimin cell-adhesion fragments"/>
    <property type="match status" value="1"/>
</dbReference>
<dbReference type="RefSeq" id="WP_186852779.1">
    <property type="nucleotide sequence ID" value="NZ_JACOPO010000004.1"/>
</dbReference>
<comment type="caution">
    <text evidence="4">The sequence shown here is derived from an EMBL/GenBank/DDBJ whole genome shotgun (WGS) entry which is preliminary data.</text>
</comment>
<dbReference type="InterPro" id="IPR025648">
    <property type="entry name" value="DUF4358"/>
</dbReference>
<reference evidence="4" key="1">
    <citation type="submission" date="2020-08" db="EMBL/GenBank/DDBJ databases">
        <title>Genome public.</title>
        <authorList>
            <person name="Liu C."/>
            <person name="Sun Q."/>
        </authorList>
    </citation>
    <scope>NUCLEOTIDE SEQUENCE</scope>
    <source>
        <strain evidence="4">NSJ-23</strain>
    </source>
</reference>
<keyword evidence="5" id="KW-1185">Reference proteome</keyword>
<dbReference type="Proteomes" id="UP000628736">
    <property type="component" value="Unassembled WGS sequence"/>
</dbReference>
<proteinExistence type="predicted"/>
<protein>
    <submittedName>
        <fullName evidence="4">Ig-like domain-containing protein</fullName>
    </submittedName>
</protein>
<accession>A0A8J6J0E6</accession>
<dbReference type="AlphaFoldDB" id="A0A8J6J0E6"/>
<feature type="compositionally biased region" description="Low complexity" evidence="1">
    <location>
        <begin position="181"/>
        <end position="198"/>
    </location>
</feature>
<feature type="chain" id="PRO_5038972115" evidence="2">
    <location>
        <begin position="19"/>
        <end position="327"/>
    </location>
</feature>
<evidence type="ECO:0000313" key="4">
    <source>
        <dbReference type="EMBL" id="MBC5722761.1"/>
    </source>
</evidence>
<feature type="region of interest" description="Disordered" evidence="1">
    <location>
        <begin position="172"/>
        <end position="198"/>
    </location>
</feature>
<dbReference type="EMBL" id="JACOPO010000004">
    <property type="protein sequence ID" value="MBC5722761.1"/>
    <property type="molecule type" value="Genomic_DNA"/>
</dbReference>
<organism evidence="4 5">
    <name type="scientific">Flintibacter hominis</name>
    <dbReference type="NCBI Taxonomy" id="2763048"/>
    <lineage>
        <taxon>Bacteria</taxon>
        <taxon>Bacillati</taxon>
        <taxon>Bacillota</taxon>
        <taxon>Clostridia</taxon>
        <taxon>Eubacteriales</taxon>
        <taxon>Flintibacter</taxon>
    </lineage>
</organism>
<feature type="signal peptide" evidence="2">
    <location>
        <begin position="1"/>
        <end position="18"/>
    </location>
</feature>
<evidence type="ECO:0000256" key="2">
    <source>
        <dbReference type="SAM" id="SignalP"/>
    </source>
</evidence>
<feature type="domain" description="BIG2" evidence="3">
    <location>
        <begin position="89"/>
        <end position="164"/>
    </location>
</feature>
<dbReference type="Pfam" id="PF02368">
    <property type="entry name" value="Big_2"/>
    <property type="match status" value="1"/>
</dbReference>
<name>A0A8J6J0E6_9FIRM</name>
<feature type="compositionally biased region" description="Low complexity" evidence="1">
    <location>
        <begin position="27"/>
        <end position="45"/>
    </location>
</feature>
<feature type="region of interest" description="Disordered" evidence="1">
    <location>
        <begin position="22"/>
        <end position="95"/>
    </location>
</feature>
<keyword evidence="2" id="KW-0732">Signal</keyword>
<dbReference type="InterPro" id="IPR003343">
    <property type="entry name" value="Big_2"/>
</dbReference>
<dbReference type="Gene3D" id="2.60.40.1080">
    <property type="match status" value="1"/>
</dbReference>
<dbReference type="Pfam" id="PF14270">
    <property type="entry name" value="DUF4358"/>
    <property type="match status" value="1"/>
</dbReference>
<dbReference type="SMART" id="SM00635">
    <property type="entry name" value="BID_2"/>
    <property type="match status" value="1"/>
</dbReference>